<evidence type="ECO:0000259" key="6">
    <source>
        <dbReference type="PROSITE" id="PS51171"/>
    </source>
</evidence>
<protein>
    <recommendedName>
        <fullName evidence="6">Prephenate dehydratase domain-containing protein</fullName>
    </recommendedName>
</protein>
<evidence type="ECO:0000256" key="2">
    <source>
        <dbReference type="ARBA" id="ARBA00023141"/>
    </source>
</evidence>
<evidence type="ECO:0000313" key="7">
    <source>
        <dbReference type="EMBL" id="WFD33878.1"/>
    </source>
</evidence>
<keyword evidence="3" id="KW-0584">Phenylalanine biosynthesis</keyword>
<dbReference type="Gene3D" id="3.40.190.10">
    <property type="entry name" value="Periplasmic binding protein-like II"/>
    <property type="match status" value="1"/>
</dbReference>
<keyword evidence="2" id="KW-0057">Aromatic amino acid biosynthesis</keyword>
<dbReference type="PANTHER" id="PTHR21022:SF19">
    <property type="entry name" value="PREPHENATE DEHYDRATASE-RELATED"/>
    <property type="match status" value="1"/>
</dbReference>
<dbReference type="EMBL" id="CP119877">
    <property type="protein sequence ID" value="WFD33878.1"/>
    <property type="molecule type" value="Genomic_DNA"/>
</dbReference>
<gene>
    <name evidence="7" type="ORF">MCUN1_000701</name>
</gene>
<dbReference type="Proteomes" id="UP001219933">
    <property type="component" value="Chromosome 1"/>
</dbReference>
<dbReference type="GO" id="GO:0004664">
    <property type="term" value="F:prephenate dehydratase activity"/>
    <property type="evidence" value="ECO:0007669"/>
    <property type="project" value="InterPro"/>
</dbReference>
<dbReference type="AlphaFoldDB" id="A0AAF0EWC4"/>
<comment type="pathway">
    <text evidence="5">Amino-acid biosynthesis.</text>
</comment>
<dbReference type="PROSITE" id="PS51171">
    <property type="entry name" value="PREPHENATE_DEHYDR_3"/>
    <property type="match status" value="1"/>
</dbReference>
<dbReference type="Pfam" id="PF00800">
    <property type="entry name" value="PDT"/>
    <property type="match status" value="1"/>
</dbReference>
<proteinExistence type="predicted"/>
<reference evidence="7" key="1">
    <citation type="submission" date="2023-03" db="EMBL/GenBank/DDBJ databases">
        <title>Mating type loci evolution in Malassezia.</title>
        <authorList>
            <person name="Coelho M.A."/>
        </authorList>
    </citation>
    <scope>NUCLEOTIDE SEQUENCE</scope>
    <source>
        <strain evidence="7">CBS 11721</strain>
    </source>
</reference>
<dbReference type="SUPFAM" id="SSF53850">
    <property type="entry name" value="Periplasmic binding protein-like II"/>
    <property type="match status" value="1"/>
</dbReference>
<accession>A0AAF0EWC4</accession>
<evidence type="ECO:0000313" key="8">
    <source>
        <dbReference type="Proteomes" id="UP001219933"/>
    </source>
</evidence>
<feature type="domain" description="Prephenate dehydratase" evidence="6">
    <location>
        <begin position="1"/>
        <end position="75"/>
    </location>
</feature>
<dbReference type="GO" id="GO:0009094">
    <property type="term" value="P:L-phenylalanine biosynthetic process"/>
    <property type="evidence" value="ECO:0007669"/>
    <property type="project" value="UniProtKB-KW"/>
</dbReference>
<keyword evidence="8" id="KW-1185">Reference proteome</keyword>
<evidence type="ECO:0000256" key="5">
    <source>
        <dbReference type="ARBA" id="ARBA00029440"/>
    </source>
</evidence>
<evidence type="ECO:0000256" key="1">
    <source>
        <dbReference type="ARBA" id="ARBA00022605"/>
    </source>
</evidence>
<evidence type="ECO:0000256" key="3">
    <source>
        <dbReference type="ARBA" id="ARBA00023222"/>
    </source>
</evidence>
<organism evidence="7 8">
    <name type="scientific">Malassezia cuniculi</name>
    <dbReference type="NCBI Taxonomy" id="948313"/>
    <lineage>
        <taxon>Eukaryota</taxon>
        <taxon>Fungi</taxon>
        <taxon>Dikarya</taxon>
        <taxon>Basidiomycota</taxon>
        <taxon>Ustilaginomycotina</taxon>
        <taxon>Malasseziomycetes</taxon>
        <taxon>Malasseziales</taxon>
        <taxon>Malasseziaceae</taxon>
        <taxon>Malassezia</taxon>
    </lineage>
</organism>
<keyword evidence="4" id="KW-0456">Lyase</keyword>
<dbReference type="PANTHER" id="PTHR21022">
    <property type="entry name" value="PREPHENATE DEHYDRATASE P PROTEIN"/>
    <property type="match status" value="1"/>
</dbReference>
<sequence length="189" mass="20126">MHALGQCSKFLEQALPHAKRVPTHSTAEAVALLDRYPQDAAVASELAAELAGAKVFRASIQDADDNVTRFVVATCNPDDAAVVALIEHNNKYYNAGPAFRALARVTIDASQLDAVKSKVKAYHSVRVASLDEVEPLDGPATATNVLLVEVVGHNIAAIESFKEALTTLPGHTDFLGAWPLPSGKIPHKL</sequence>
<dbReference type="InterPro" id="IPR001086">
    <property type="entry name" value="Preph_deHydtase"/>
</dbReference>
<name>A0AAF0EWC4_9BASI</name>
<dbReference type="GO" id="GO:0005737">
    <property type="term" value="C:cytoplasm"/>
    <property type="evidence" value="ECO:0007669"/>
    <property type="project" value="TreeGrafter"/>
</dbReference>
<keyword evidence="1" id="KW-0028">Amino-acid biosynthesis</keyword>
<evidence type="ECO:0000256" key="4">
    <source>
        <dbReference type="ARBA" id="ARBA00023239"/>
    </source>
</evidence>